<reference evidence="5" key="2">
    <citation type="submission" date="2023-05" db="EMBL/GenBank/DDBJ databases">
        <authorList>
            <consortium name="Lawrence Berkeley National Laboratory"/>
            <person name="Steindorff A."/>
            <person name="Hensen N."/>
            <person name="Bonometti L."/>
            <person name="Westerberg I."/>
            <person name="Brannstrom I.O."/>
            <person name="Guillou S."/>
            <person name="Cros-Aarteil S."/>
            <person name="Calhoun S."/>
            <person name="Haridas S."/>
            <person name="Kuo A."/>
            <person name="Mondo S."/>
            <person name="Pangilinan J."/>
            <person name="Riley R."/>
            <person name="Labutti K."/>
            <person name="Andreopoulos B."/>
            <person name="Lipzen A."/>
            <person name="Chen C."/>
            <person name="Yanf M."/>
            <person name="Daum C."/>
            <person name="Ng V."/>
            <person name="Clum A."/>
            <person name="Ohm R."/>
            <person name="Martin F."/>
            <person name="Silar P."/>
            <person name="Natvig D."/>
            <person name="Lalanne C."/>
            <person name="Gautier V."/>
            <person name="Ament-Velasquez S.L."/>
            <person name="Kruys A."/>
            <person name="Hutchinson M.I."/>
            <person name="Powell A.J."/>
            <person name="Barry K."/>
            <person name="Miller A.N."/>
            <person name="Grigoriev I.V."/>
            <person name="Debuchy R."/>
            <person name="Gladieux P."/>
            <person name="Thoren M.H."/>
            <person name="Johannesson H."/>
        </authorList>
    </citation>
    <scope>NUCLEOTIDE SEQUENCE</scope>
    <source>
        <strain evidence="5">PSN309</strain>
    </source>
</reference>
<evidence type="ECO:0000256" key="2">
    <source>
        <dbReference type="ARBA" id="ARBA00022490"/>
    </source>
</evidence>
<dbReference type="AlphaFoldDB" id="A0AAN7ADI9"/>
<dbReference type="Proteomes" id="UP001302126">
    <property type="component" value="Unassembled WGS sequence"/>
</dbReference>
<dbReference type="GO" id="GO:0019894">
    <property type="term" value="F:kinesin binding"/>
    <property type="evidence" value="ECO:0007669"/>
    <property type="project" value="TreeGrafter"/>
</dbReference>
<dbReference type="Pfam" id="PF13374">
    <property type="entry name" value="TPR_10"/>
    <property type="match status" value="1"/>
</dbReference>
<dbReference type="InterPro" id="IPR011990">
    <property type="entry name" value="TPR-like_helical_dom_sf"/>
</dbReference>
<evidence type="ECO:0000256" key="1">
    <source>
        <dbReference type="ARBA" id="ARBA00004496"/>
    </source>
</evidence>
<keyword evidence="3" id="KW-0677">Repeat</keyword>
<feature type="non-terminal residue" evidence="5">
    <location>
        <position position="1"/>
    </location>
</feature>
<keyword evidence="4" id="KW-0802">TPR repeat</keyword>
<dbReference type="SUPFAM" id="SSF48452">
    <property type="entry name" value="TPR-like"/>
    <property type="match status" value="1"/>
</dbReference>
<dbReference type="GO" id="GO:0005871">
    <property type="term" value="C:kinesin complex"/>
    <property type="evidence" value="ECO:0007669"/>
    <property type="project" value="InterPro"/>
</dbReference>
<sequence>LGLMKTVLGEEHPEALTSMNNLALVLNDQGKYEEAKQTQRQAFELRQRMLGSDHRSTHQSRVNKQFRDCSLCRSILPKS</sequence>
<dbReference type="EMBL" id="MU864780">
    <property type="protein sequence ID" value="KAK4182065.1"/>
    <property type="molecule type" value="Genomic_DNA"/>
</dbReference>
<dbReference type="GO" id="GO:0007018">
    <property type="term" value="P:microtubule-based movement"/>
    <property type="evidence" value="ECO:0007669"/>
    <property type="project" value="TreeGrafter"/>
</dbReference>
<evidence type="ECO:0000313" key="6">
    <source>
        <dbReference type="Proteomes" id="UP001302126"/>
    </source>
</evidence>
<evidence type="ECO:0000313" key="5">
    <source>
        <dbReference type="EMBL" id="KAK4182065.1"/>
    </source>
</evidence>
<proteinExistence type="predicted"/>
<evidence type="ECO:0000256" key="3">
    <source>
        <dbReference type="ARBA" id="ARBA00022737"/>
    </source>
</evidence>
<organism evidence="5 6">
    <name type="scientific">Podospora australis</name>
    <dbReference type="NCBI Taxonomy" id="1536484"/>
    <lineage>
        <taxon>Eukaryota</taxon>
        <taxon>Fungi</taxon>
        <taxon>Dikarya</taxon>
        <taxon>Ascomycota</taxon>
        <taxon>Pezizomycotina</taxon>
        <taxon>Sordariomycetes</taxon>
        <taxon>Sordariomycetidae</taxon>
        <taxon>Sordariales</taxon>
        <taxon>Podosporaceae</taxon>
        <taxon>Podospora</taxon>
    </lineage>
</organism>
<protein>
    <submittedName>
        <fullName evidence="5">Kinesin light chain 3</fullName>
    </submittedName>
</protein>
<comment type="caution">
    <text evidence="5">The sequence shown here is derived from an EMBL/GenBank/DDBJ whole genome shotgun (WGS) entry which is preliminary data.</text>
</comment>
<comment type="subcellular location">
    <subcellularLocation>
        <location evidence="1">Cytoplasm</location>
    </subcellularLocation>
</comment>
<evidence type="ECO:0000256" key="4">
    <source>
        <dbReference type="ARBA" id="ARBA00022803"/>
    </source>
</evidence>
<dbReference type="PANTHER" id="PTHR45783">
    <property type="entry name" value="KINESIN LIGHT CHAIN"/>
    <property type="match status" value="1"/>
</dbReference>
<dbReference type="PANTHER" id="PTHR45783:SF3">
    <property type="entry name" value="KINESIN LIGHT CHAIN"/>
    <property type="match status" value="1"/>
</dbReference>
<dbReference type="Gene3D" id="1.25.40.10">
    <property type="entry name" value="Tetratricopeptide repeat domain"/>
    <property type="match status" value="1"/>
</dbReference>
<dbReference type="InterPro" id="IPR002151">
    <property type="entry name" value="Kinesin_light"/>
</dbReference>
<reference evidence="5" key="1">
    <citation type="journal article" date="2023" name="Mol. Phylogenet. Evol.">
        <title>Genome-scale phylogeny and comparative genomics of the fungal order Sordariales.</title>
        <authorList>
            <person name="Hensen N."/>
            <person name="Bonometti L."/>
            <person name="Westerberg I."/>
            <person name="Brannstrom I.O."/>
            <person name="Guillou S."/>
            <person name="Cros-Aarteil S."/>
            <person name="Calhoun S."/>
            <person name="Haridas S."/>
            <person name="Kuo A."/>
            <person name="Mondo S."/>
            <person name="Pangilinan J."/>
            <person name="Riley R."/>
            <person name="LaButti K."/>
            <person name="Andreopoulos B."/>
            <person name="Lipzen A."/>
            <person name="Chen C."/>
            <person name="Yan M."/>
            <person name="Daum C."/>
            <person name="Ng V."/>
            <person name="Clum A."/>
            <person name="Steindorff A."/>
            <person name="Ohm R.A."/>
            <person name="Martin F."/>
            <person name="Silar P."/>
            <person name="Natvig D.O."/>
            <person name="Lalanne C."/>
            <person name="Gautier V."/>
            <person name="Ament-Velasquez S.L."/>
            <person name="Kruys A."/>
            <person name="Hutchinson M.I."/>
            <person name="Powell A.J."/>
            <person name="Barry K."/>
            <person name="Miller A.N."/>
            <person name="Grigoriev I.V."/>
            <person name="Debuchy R."/>
            <person name="Gladieux P."/>
            <person name="Hiltunen Thoren M."/>
            <person name="Johannesson H."/>
        </authorList>
    </citation>
    <scope>NUCLEOTIDE SEQUENCE</scope>
    <source>
        <strain evidence="5">PSN309</strain>
    </source>
</reference>
<dbReference type="GO" id="GO:0005737">
    <property type="term" value="C:cytoplasm"/>
    <property type="evidence" value="ECO:0007669"/>
    <property type="project" value="UniProtKB-SubCell"/>
</dbReference>
<keyword evidence="6" id="KW-1185">Reference proteome</keyword>
<gene>
    <name evidence="5" type="ORF">QBC35DRAFT_396712</name>
</gene>
<keyword evidence="2" id="KW-0963">Cytoplasm</keyword>
<name>A0AAN7ADI9_9PEZI</name>
<accession>A0AAN7ADI9</accession>